<dbReference type="GO" id="GO:0006805">
    <property type="term" value="P:xenobiotic metabolic process"/>
    <property type="evidence" value="ECO:0007669"/>
    <property type="project" value="TreeGrafter"/>
</dbReference>
<dbReference type="PRINTS" id="PR00463">
    <property type="entry name" value="EP450I"/>
</dbReference>
<sequence length="487" mass="56090">MISMYFILVSLVIVCLLVKSVIKPRKYPPGPKWYPFMGCSSIVDKLTKKHGSQWKGLSTLAKEFSTDVLGLKLGRELIVVVYGEKNIRHVFTEKQFEGRPDNFFVRMRCLGKRMGITFADGPLWREHRQFTVKQLRNVGFGKTKMEKEIQDEMLHIVKYIEMNCGKPINTMSTLAMSVMNILWTYIADERIEEKRLKHLLDLLNSRSKAFSMAGGLLNQLPWCRFIFPELSGYGLIKRMNEQISNIIEEAISKHKNKSVKGNDFIYSFIEEMENNKESFTEEQLKIICLDVLIAGSQTTSNVLQFALLTVLRNKTIQDRLYEEISKTLEGKLPSWSDSYRLVYTSAFLYEVQRFYTIVPLMGPRRVLNDSIIDGYFIPKETTVLCSVGDLHFDPEIWKEPREFKPERFIDERGTLKNIEHLYPFGLGRRRCPGDALAKSFIFIVIVGILQKFKIDCSDGILPSADPIIGLISAPRPFSAVFTPRESK</sequence>
<keyword evidence="9" id="KW-0492">Microsome</keyword>
<evidence type="ECO:0008006" key="19">
    <source>
        <dbReference type="Google" id="ProtNLM"/>
    </source>
</evidence>
<keyword evidence="12 15" id="KW-0503">Monooxygenase</keyword>
<evidence type="ECO:0000256" key="3">
    <source>
        <dbReference type="ARBA" id="ARBA00004174"/>
    </source>
</evidence>
<dbReference type="Proteomes" id="UP001314205">
    <property type="component" value="Unassembled WGS sequence"/>
</dbReference>
<evidence type="ECO:0000256" key="5">
    <source>
        <dbReference type="ARBA" id="ARBA00010617"/>
    </source>
</evidence>
<dbReference type="InterPro" id="IPR050182">
    <property type="entry name" value="Cytochrome_P450_fam2"/>
</dbReference>
<accession>A0AAV1L3L7</accession>
<evidence type="ECO:0000256" key="13">
    <source>
        <dbReference type="ARBA" id="ARBA00023136"/>
    </source>
</evidence>
<evidence type="ECO:0000256" key="11">
    <source>
        <dbReference type="ARBA" id="ARBA00023004"/>
    </source>
</evidence>
<name>A0AAV1L3L7_9NEOP</name>
<evidence type="ECO:0000256" key="12">
    <source>
        <dbReference type="ARBA" id="ARBA00023033"/>
    </source>
</evidence>
<dbReference type="FunFam" id="1.10.630.10:FF:000238">
    <property type="entry name" value="Cytochrome P450 2A6"/>
    <property type="match status" value="1"/>
</dbReference>
<evidence type="ECO:0000256" key="7">
    <source>
        <dbReference type="ARBA" id="ARBA00022723"/>
    </source>
</evidence>
<proteinExistence type="inferred from homology"/>
<dbReference type="InterPro" id="IPR036396">
    <property type="entry name" value="Cyt_P450_sf"/>
</dbReference>
<dbReference type="GO" id="GO:0008395">
    <property type="term" value="F:steroid hydroxylase activity"/>
    <property type="evidence" value="ECO:0007669"/>
    <property type="project" value="TreeGrafter"/>
</dbReference>
<dbReference type="InterPro" id="IPR017972">
    <property type="entry name" value="Cyt_P450_CS"/>
</dbReference>
<dbReference type="PANTHER" id="PTHR24300">
    <property type="entry name" value="CYTOCHROME P450 508A4-RELATED"/>
    <property type="match status" value="1"/>
</dbReference>
<feature type="chain" id="PRO_5043404600" description="Cytochrome P450" evidence="16">
    <location>
        <begin position="21"/>
        <end position="487"/>
    </location>
</feature>
<evidence type="ECO:0000313" key="17">
    <source>
        <dbReference type="EMBL" id="CAK1588586.1"/>
    </source>
</evidence>
<protein>
    <recommendedName>
        <fullName evidence="19">Cytochrome P450</fullName>
    </recommendedName>
</protein>
<dbReference type="EMBL" id="CAVLGL010000082">
    <property type="protein sequence ID" value="CAK1588586.1"/>
    <property type="molecule type" value="Genomic_DNA"/>
</dbReference>
<dbReference type="GO" id="GO:0020037">
    <property type="term" value="F:heme binding"/>
    <property type="evidence" value="ECO:0007669"/>
    <property type="project" value="InterPro"/>
</dbReference>
<evidence type="ECO:0000256" key="9">
    <source>
        <dbReference type="ARBA" id="ARBA00022848"/>
    </source>
</evidence>
<dbReference type="AlphaFoldDB" id="A0AAV1L3L7"/>
<dbReference type="GO" id="GO:0005506">
    <property type="term" value="F:iron ion binding"/>
    <property type="evidence" value="ECO:0007669"/>
    <property type="project" value="InterPro"/>
</dbReference>
<keyword evidence="13" id="KW-0472">Membrane</keyword>
<evidence type="ECO:0000256" key="16">
    <source>
        <dbReference type="SAM" id="SignalP"/>
    </source>
</evidence>
<dbReference type="Pfam" id="PF00067">
    <property type="entry name" value="p450"/>
    <property type="match status" value="1"/>
</dbReference>
<dbReference type="Gene3D" id="1.10.630.10">
    <property type="entry name" value="Cytochrome P450"/>
    <property type="match status" value="1"/>
</dbReference>
<dbReference type="CDD" id="cd20651">
    <property type="entry name" value="CYP15A1-like"/>
    <property type="match status" value="1"/>
</dbReference>
<keyword evidence="7 14" id="KW-0479">Metal-binding</keyword>
<evidence type="ECO:0000256" key="1">
    <source>
        <dbReference type="ARBA" id="ARBA00001971"/>
    </source>
</evidence>
<comment type="similarity">
    <text evidence="5 15">Belongs to the cytochrome P450 family.</text>
</comment>
<dbReference type="GO" id="GO:0005789">
    <property type="term" value="C:endoplasmic reticulum membrane"/>
    <property type="evidence" value="ECO:0007669"/>
    <property type="project" value="UniProtKB-SubCell"/>
</dbReference>
<keyword evidence="18" id="KW-1185">Reference proteome</keyword>
<dbReference type="SUPFAM" id="SSF48264">
    <property type="entry name" value="Cytochrome P450"/>
    <property type="match status" value="1"/>
</dbReference>
<keyword evidence="11 14" id="KW-0408">Iron</keyword>
<keyword evidence="6 14" id="KW-0349">Heme</keyword>
<evidence type="ECO:0000256" key="15">
    <source>
        <dbReference type="RuleBase" id="RU000461"/>
    </source>
</evidence>
<evidence type="ECO:0000256" key="10">
    <source>
        <dbReference type="ARBA" id="ARBA00023002"/>
    </source>
</evidence>
<dbReference type="GO" id="GO:0006082">
    <property type="term" value="P:organic acid metabolic process"/>
    <property type="evidence" value="ECO:0007669"/>
    <property type="project" value="TreeGrafter"/>
</dbReference>
<evidence type="ECO:0000256" key="8">
    <source>
        <dbReference type="ARBA" id="ARBA00022824"/>
    </source>
</evidence>
<comment type="cofactor">
    <cofactor evidence="1 14">
        <name>heme</name>
        <dbReference type="ChEBI" id="CHEBI:30413"/>
    </cofactor>
</comment>
<evidence type="ECO:0000256" key="2">
    <source>
        <dbReference type="ARBA" id="ARBA00003690"/>
    </source>
</evidence>
<evidence type="ECO:0000256" key="6">
    <source>
        <dbReference type="ARBA" id="ARBA00022617"/>
    </source>
</evidence>
<dbReference type="PANTHER" id="PTHR24300:SF376">
    <property type="entry name" value="CYTOCHROME P450 15A1"/>
    <property type="match status" value="1"/>
</dbReference>
<dbReference type="InterPro" id="IPR001128">
    <property type="entry name" value="Cyt_P450"/>
</dbReference>
<dbReference type="PRINTS" id="PR00385">
    <property type="entry name" value="P450"/>
</dbReference>
<evidence type="ECO:0000256" key="4">
    <source>
        <dbReference type="ARBA" id="ARBA00004406"/>
    </source>
</evidence>
<gene>
    <name evidence="17" type="ORF">PARMNEM_LOCUS9205</name>
</gene>
<keyword evidence="16" id="KW-0732">Signal</keyword>
<keyword evidence="10 15" id="KW-0560">Oxidoreductase</keyword>
<dbReference type="GO" id="GO:0016712">
    <property type="term" value="F:oxidoreductase activity, acting on paired donors, with incorporation or reduction of molecular oxygen, reduced flavin or flavoprotein as one donor, and incorporation of one atom of oxygen"/>
    <property type="evidence" value="ECO:0007669"/>
    <property type="project" value="TreeGrafter"/>
</dbReference>
<evidence type="ECO:0000256" key="14">
    <source>
        <dbReference type="PIRSR" id="PIRSR602401-1"/>
    </source>
</evidence>
<comment type="caution">
    <text evidence="17">The sequence shown here is derived from an EMBL/GenBank/DDBJ whole genome shotgun (WGS) entry which is preliminary data.</text>
</comment>
<comment type="subcellular location">
    <subcellularLocation>
        <location evidence="4">Endoplasmic reticulum membrane</location>
        <topology evidence="4">Peripheral membrane protein</topology>
    </subcellularLocation>
    <subcellularLocation>
        <location evidence="3">Microsome membrane</location>
        <topology evidence="3">Peripheral membrane protein</topology>
    </subcellularLocation>
</comment>
<dbReference type="PROSITE" id="PS00086">
    <property type="entry name" value="CYTOCHROME_P450"/>
    <property type="match status" value="1"/>
</dbReference>
<feature type="signal peptide" evidence="16">
    <location>
        <begin position="1"/>
        <end position="20"/>
    </location>
</feature>
<feature type="binding site" description="axial binding residue" evidence="14">
    <location>
        <position position="431"/>
    </location>
    <ligand>
        <name>heme</name>
        <dbReference type="ChEBI" id="CHEBI:30413"/>
    </ligand>
    <ligandPart>
        <name>Fe</name>
        <dbReference type="ChEBI" id="CHEBI:18248"/>
    </ligandPart>
</feature>
<organism evidence="17 18">
    <name type="scientific">Parnassius mnemosyne</name>
    <name type="common">clouded apollo</name>
    <dbReference type="NCBI Taxonomy" id="213953"/>
    <lineage>
        <taxon>Eukaryota</taxon>
        <taxon>Metazoa</taxon>
        <taxon>Ecdysozoa</taxon>
        <taxon>Arthropoda</taxon>
        <taxon>Hexapoda</taxon>
        <taxon>Insecta</taxon>
        <taxon>Pterygota</taxon>
        <taxon>Neoptera</taxon>
        <taxon>Endopterygota</taxon>
        <taxon>Lepidoptera</taxon>
        <taxon>Glossata</taxon>
        <taxon>Ditrysia</taxon>
        <taxon>Papilionoidea</taxon>
        <taxon>Papilionidae</taxon>
        <taxon>Parnassiinae</taxon>
        <taxon>Parnassini</taxon>
        <taxon>Parnassius</taxon>
        <taxon>Driopa</taxon>
    </lineage>
</organism>
<comment type="function">
    <text evidence="2">May be involved in the metabolism of insect hormones and in the breakdown of synthetic insecticides.</text>
</comment>
<dbReference type="InterPro" id="IPR002401">
    <property type="entry name" value="Cyt_P450_E_grp-I"/>
</dbReference>
<evidence type="ECO:0000313" key="18">
    <source>
        <dbReference type="Proteomes" id="UP001314205"/>
    </source>
</evidence>
<reference evidence="17 18" key="1">
    <citation type="submission" date="2023-11" db="EMBL/GenBank/DDBJ databases">
        <authorList>
            <person name="Hedman E."/>
            <person name="Englund M."/>
            <person name="Stromberg M."/>
            <person name="Nyberg Akerstrom W."/>
            <person name="Nylinder S."/>
            <person name="Jareborg N."/>
            <person name="Kallberg Y."/>
            <person name="Kronander E."/>
        </authorList>
    </citation>
    <scope>NUCLEOTIDE SEQUENCE [LARGE SCALE GENOMIC DNA]</scope>
</reference>
<keyword evidence="8" id="KW-0256">Endoplasmic reticulum</keyword>